<sequence length="377" mass="42223">MGMAASQARLLSLTARMTDNENSGQDISYSKIRLSQQTEQANKDYLEALDATKLTVLTGFDGSTEVYTDISYGLMTGYNTVACGLQYVVTDKDGKVLVTDAQKKAFESGNGDLNKFLSALGYSQADIDITADGDASDEDKALAEQKIHEAWDQYLTSVDLHYGDDEHGLDFGYTSFSGEAYDGYPTYTLTDLNTGAKETKALNYEGTTKEQRELYDYAVALTEAYYGKSGSANNKKTAADPENASYIQYLTNIFNKMLASGFYTEENTSETIKDNKWFEQQLREGNLLLEYYSTTEGKFVSTSIDSDSSIQEVEDEREIARIEREYQNKLTDLEAKDNKFDLELRKLDTEHSALQTEYDAVKTVIDKNVEKSFTIFS</sequence>
<proteinExistence type="predicted"/>
<organism evidence="1 2">
    <name type="scientific">Candidatus Scatousia excrementigallinarum</name>
    <dbReference type="NCBI Taxonomy" id="2840935"/>
    <lineage>
        <taxon>Bacteria</taxon>
        <taxon>Candidatus Scatousia</taxon>
    </lineage>
</organism>
<dbReference type="EMBL" id="DVIU01000211">
    <property type="protein sequence ID" value="HIS37068.1"/>
    <property type="molecule type" value="Genomic_DNA"/>
</dbReference>
<accession>A0A9D1JNL4</accession>
<reference evidence="1" key="1">
    <citation type="submission" date="2020-10" db="EMBL/GenBank/DDBJ databases">
        <authorList>
            <person name="Gilroy R."/>
        </authorList>
    </citation>
    <scope>NUCLEOTIDE SEQUENCE</scope>
    <source>
        <strain evidence="1">6276</strain>
    </source>
</reference>
<protein>
    <submittedName>
        <fullName evidence="1">Uncharacterized protein</fullName>
    </submittedName>
</protein>
<comment type="caution">
    <text evidence="1">The sequence shown here is derived from an EMBL/GenBank/DDBJ whole genome shotgun (WGS) entry which is preliminary data.</text>
</comment>
<dbReference type="AlphaFoldDB" id="A0A9D1JNL4"/>
<gene>
    <name evidence="1" type="ORF">IAC10_10650</name>
</gene>
<evidence type="ECO:0000313" key="2">
    <source>
        <dbReference type="Proteomes" id="UP000823928"/>
    </source>
</evidence>
<evidence type="ECO:0000313" key="1">
    <source>
        <dbReference type="EMBL" id="HIS37068.1"/>
    </source>
</evidence>
<reference evidence="1" key="2">
    <citation type="journal article" date="2021" name="PeerJ">
        <title>Extensive microbial diversity within the chicken gut microbiome revealed by metagenomics and culture.</title>
        <authorList>
            <person name="Gilroy R."/>
            <person name="Ravi A."/>
            <person name="Getino M."/>
            <person name="Pursley I."/>
            <person name="Horton D.L."/>
            <person name="Alikhan N.F."/>
            <person name="Baker D."/>
            <person name="Gharbi K."/>
            <person name="Hall N."/>
            <person name="Watson M."/>
            <person name="Adriaenssens E.M."/>
            <person name="Foster-Nyarko E."/>
            <person name="Jarju S."/>
            <person name="Secka A."/>
            <person name="Antonio M."/>
            <person name="Oren A."/>
            <person name="Chaudhuri R.R."/>
            <person name="La Ragione R."/>
            <person name="Hildebrand F."/>
            <person name="Pallen M.J."/>
        </authorList>
    </citation>
    <scope>NUCLEOTIDE SEQUENCE</scope>
    <source>
        <strain evidence="1">6276</strain>
    </source>
</reference>
<dbReference type="Proteomes" id="UP000823928">
    <property type="component" value="Unassembled WGS sequence"/>
</dbReference>
<name>A0A9D1JNL4_9BACT</name>